<dbReference type="SUPFAM" id="SSF56317">
    <property type="entry name" value="Carbon-nitrogen hydrolase"/>
    <property type="match status" value="1"/>
</dbReference>
<reference evidence="3 4" key="1">
    <citation type="submission" date="2013-03" db="EMBL/GenBank/DDBJ databases">
        <title>The Genome Sequence of Exophiala aquamarina CBS 119918.</title>
        <authorList>
            <consortium name="The Broad Institute Genomics Platform"/>
            <person name="Cuomo C."/>
            <person name="de Hoog S."/>
            <person name="Gorbushina A."/>
            <person name="Walker B."/>
            <person name="Young S.K."/>
            <person name="Zeng Q."/>
            <person name="Gargeya S."/>
            <person name="Fitzgerald M."/>
            <person name="Haas B."/>
            <person name="Abouelleil A."/>
            <person name="Allen A.W."/>
            <person name="Alvarado L."/>
            <person name="Arachchi H.M."/>
            <person name="Berlin A.M."/>
            <person name="Chapman S.B."/>
            <person name="Gainer-Dewar J."/>
            <person name="Goldberg J."/>
            <person name="Griggs A."/>
            <person name="Gujja S."/>
            <person name="Hansen M."/>
            <person name="Howarth C."/>
            <person name="Imamovic A."/>
            <person name="Ireland A."/>
            <person name="Larimer J."/>
            <person name="McCowan C."/>
            <person name="Murphy C."/>
            <person name="Pearson M."/>
            <person name="Poon T.W."/>
            <person name="Priest M."/>
            <person name="Roberts A."/>
            <person name="Saif S."/>
            <person name="Shea T."/>
            <person name="Sisk P."/>
            <person name="Sykes S."/>
            <person name="Wortman J."/>
            <person name="Nusbaum C."/>
            <person name="Birren B."/>
        </authorList>
    </citation>
    <scope>NUCLEOTIDE SEQUENCE [LARGE SCALE GENOMIC DNA]</scope>
    <source>
        <strain evidence="3 4">CBS 119918</strain>
    </source>
</reference>
<dbReference type="Pfam" id="PF00795">
    <property type="entry name" value="CN_hydrolase"/>
    <property type="match status" value="1"/>
</dbReference>
<comment type="caution">
    <text evidence="3">The sequence shown here is derived from an EMBL/GenBank/DDBJ whole genome shotgun (WGS) entry which is preliminary data.</text>
</comment>
<dbReference type="AlphaFoldDB" id="A0A072NXI0"/>
<dbReference type="Proteomes" id="UP000027920">
    <property type="component" value="Unassembled WGS sequence"/>
</dbReference>
<dbReference type="Gene3D" id="3.60.110.10">
    <property type="entry name" value="Carbon-nitrogen hydrolase"/>
    <property type="match status" value="1"/>
</dbReference>
<dbReference type="GeneID" id="25286965"/>
<evidence type="ECO:0000313" key="3">
    <source>
        <dbReference type="EMBL" id="KEF51733.1"/>
    </source>
</evidence>
<evidence type="ECO:0000313" key="4">
    <source>
        <dbReference type="Proteomes" id="UP000027920"/>
    </source>
</evidence>
<dbReference type="RefSeq" id="XP_013254323.1">
    <property type="nucleotide sequence ID" value="XM_013398869.1"/>
</dbReference>
<dbReference type="PROSITE" id="PS50263">
    <property type="entry name" value="CN_HYDROLASE"/>
    <property type="match status" value="1"/>
</dbReference>
<sequence>MAKQSVYADGEQVKAIQAVARKQEVTVSIGISEKVRYSSVTMFNANLIIGVTGEILVHHRKLVPTFYEKLAWTLEMAKDLKWRTYLSRVQTERSMSRLGVNIYISSWPSKSIMRVITGEGADVKTTGSKFGRWDPVHMNRLRAGSACVEGKCFGVISSAFMSSENVESLVSLAPDHARQTMRLTLDNADQAETTFLDPSGLVIGGFTIDKATRARKDTEALRNEEGILYADLDMGAIIEGKQYHAHRHVSKVRCFHFGGQHREKMPGQVPWPLIQVTSFQQLTITTKYCWLIIEYMRSSSLTEEPFIDRAMVKSPCRCELLRRWTEQTPPFLVLPRDPDIED</sequence>
<dbReference type="InterPro" id="IPR003010">
    <property type="entry name" value="C-N_Hydrolase"/>
</dbReference>
<dbReference type="STRING" id="1182545.A0A072NXI0"/>
<dbReference type="HOGENOM" id="CLU_811421_0_0_1"/>
<dbReference type="EMBL" id="AMGV01000021">
    <property type="protein sequence ID" value="KEF51733.1"/>
    <property type="molecule type" value="Genomic_DNA"/>
</dbReference>
<accession>A0A072NXI0</accession>
<dbReference type="GO" id="GO:0003824">
    <property type="term" value="F:catalytic activity"/>
    <property type="evidence" value="ECO:0007669"/>
    <property type="project" value="InterPro"/>
</dbReference>
<dbReference type="InterPro" id="IPR036526">
    <property type="entry name" value="C-N_Hydrolase_sf"/>
</dbReference>
<dbReference type="OrthoDB" id="10250282at2759"/>
<evidence type="ECO:0000259" key="2">
    <source>
        <dbReference type="PROSITE" id="PS50263"/>
    </source>
</evidence>
<gene>
    <name evidence="3" type="ORF">A1O9_12070</name>
</gene>
<proteinExistence type="inferred from homology"/>
<keyword evidence="4" id="KW-1185">Reference proteome</keyword>
<evidence type="ECO:0000256" key="1">
    <source>
        <dbReference type="ARBA" id="ARBA00008129"/>
    </source>
</evidence>
<protein>
    <recommendedName>
        <fullName evidence="2">CN hydrolase domain-containing protein</fullName>
    </recommendedName>
</protein>
<comment type="similarity">
    <text evidence="1">Belongs to the carbon-nitrogen hydrolase superfamily. Nitrilase family.</text>
</comment>
<name>A0A072NXI0_9EURO</name>
<dbReference type="PANTHER" id="PTHR46044:SF2">
    <property type="entry name" value="CN HYDROLASE DOMAIN-CONTAINING PROTEIN"/>
    <property type="match status" value="1"/>
</dbReference>
<dbReference type="PANTHER" id="PTHR46044">
    <property type="entry name" value="NITRILASE"/>
    <property type="match status" value="1"/>
</dbReference>
<organism evidence="3 4">
    <name type="scientific">Exophiala aquamarina CBS 119918</name>
    <dbReference type="NCBI Taxonomy" id="1182545"/>
    <lineage>
        <taxon>Eukaryota</taxon>
        <taxon>Fungi</taxon>
        <taxon>Dikarya</taxon>
        <taxon>Ascomycota</taxon>
        <taxon>Pezizomycotina</taxon>
        <taxon>Eurotiomycetes</taxon>
        <taxon>Chaetothyriomycetidae</taxon>
        <taxon>Chaetothyriales</taxon>
        <taxon>Herpotrichiellaceae</taxon>
        <taxon>Exophiala</taxon>
    </lineage>
</organism>
<dbReference type="InterPro" id="IPR044149">
    <property type="entry name" value="Nitrilases_CHs"/>
</dbReference>
<dbReference type="VEuPathDB" id="FungiDB:A1O9_12070"/>
<feature type="domain" description="CN hydrolase" evidence="2">
    <location>
        <begin position="1"/>
        <end position="234"/>
    </location>
</feature>